<dbReference type="GO" id="GO:0004838">
    <property type="term" value="F:L-tyrosine-2-oxoglutarate transaminase activity"/>
    <property type="evidence" value="ECO:0007669"/>
    <property type="project" value="TreeGrafter"/>
</dbReference>
<dbReference type="InterPro" id="IPR004839">
    <property type="entry name" value="Aminotransferase_I/II_large"/>
</dbReference>
<dbReference type="Pfam" id="PF00155">
    <property type="entry name" value="Aminotran_1_2"/>
    <property type="match status" value="1"/>
</dbReference>
<name>A0A6J1BKW6_9ROSI</name>
<dbReference type="RefSeq" id="XP_021300106.1">
    <property type="nucleotide sequence ID" value="XM_021444431.1"/>
</dbReference>
<dbReference type="GO" id="GO:0006572">
    <property type="term" value="P:L-tyrosine catabolic process"/>
    <property type="evidence" value="ECO:0007669"/>
    <property type="project" value="TreeGrafter"/>
</dbReference>
<protein>
    <submittedName>
        <fullName evidence="3">Probable aminotransferase TAT2</fullName>
    </submittedName>
</protein>
<dbReference type="PANTHER" id="PTHR45744">
    <property type="entry name" value="TYROSINE AMINOTRANSFERASE"/>
    <property type="match status" value="1"/>
</dbReference>
<dbReference type="InterPro" id="IPR015424">
    <property type="entry name" value="PyrdxlP-dep_Trfase"/>
</dbReference>
<dbReference type="GO" id="GO:0030170">
    <property type="term" value="F:pyridoxal phosphate binding"/>
    <property type="evidence" value="ECO:0007669"/>
    <property type="project" value="InterPro"/>
</dbReference>
<gene>
    <name evidence="3" type="primary">LOC110428566</name>
</gene>
<dbReference type="GeneID" id="110428566"/>
<dbReference type="AlphaFoldDB" id="A0A6J1BKW6"/>
<dbReference type="InterPro" id="IPR015421">
    <property type="entry name" value="PyrdxlP-dep_Trfase_major"/>
</dbReference>
<reference evidence="3" key="1">
    <citation type="submission" date="2025-08" db="UniProtKB">
        <authorList>
            <consortium name="RefSeq"/>
        </authorList>
    </citation>
    <scope>IDENTIFICATION</scope>
    <source>
        <tissue evidence="3">Leaf</tissue>
    </source>
</reference>
<accession>A0A6J1BKW6</accession>
<proteinExistence type="predicted"/>
<dbReference type="Proteomes" id="UP000504621">
    <property type="component" value="Unplaced"/>
</dbReference>
<sequence>METILIVLASAGANILLLKLGFPNYEARCAFSNIEGRHYDILDEKGWEVGLDVVKALIDENTVAKKARKIGILVITNEVYEHLTFGSNPFVPMGVIGSMVPVVTLNFISKKWVVLGWRLGIRYSATSSHSLPGSMENAAVVGEGMGSRMSCPC</sequence>
<dbReference type="SUPFAM" id="SSF53383">
    <property type="entry name" value="PLP-dependent transferases"/>
    <property type="match status" value="1"/>
</dbReference>
<evidence type="ECO:0000313" key="2">
    <source>
        <dbReference type="Proteomes" id="UP000504621"/>
    </source>
</evidence>
<dbReference type="Gene3D" id="3.40.640.10">
    <property type="entry name" value="Type I PLP-dependent aspartate aminotransferase-like (Major domain)"/>
    <property type="match status" value="2"/>
</dbReference>
<evidence type="ECO:0000259" key="1">
    <source>
        <dbReference type="Pfam" id="PF00155"/>
    </source>
</evidence>
<keyword evidence="3" id="KW-0032">Aminotransferase</keyword>
<keyword evidence="2" id="KW-1185">Reference proteome</keyword>
<evidence type="ECO:0000313" key="3">
    <source>
        <dbReference type="RefSeq" id="XP_021300106.1"/>
    </source>
</evidence>
<dbReference type="OrthoDB" id="7042322at2759"/>
<organism evidence="2 3">
    <name type="scientific">Herrania umbratica</name>
    <dbReference type="NCBI Taxonomy" id="108875"/>
    <lineage>
        <taxon>Eukaryota</taxon>
        <taxon>Viridiplantae</taxon>
        <taxon>Streptophyta</taxon>
        <taxon>Embryophyta</taxon>
        <taxon>Tracheophyta</taxon>
        <taxon>Spermatophyta</taxon>
        <taxon>Magnoliopsida</taxon>
        <taxon>eudicotyledons</taxon>
        <taxon>Gunneridae</taxon>
        <taxon>Pentapetalae</taxon>
        <taxon>rosids</taxon>
        <taxon>malvids</taxon>
        <taxon>Malvales</taxon>
        <taxon>Malvaceae</taxon>
        <taxon>Byttnerioideae</taxon>
        <taxon>Herrania</taxon>
    </lineage>
</organism>
<dbReference type="PANTHER" id="PTHR45744:SF11">
    <property type="entry name" value="TYROSINE AMINOTRANSFERASE"/>
    <property type="match status" value="1"/>
</dbReference>
<keyword evidence="3" id="KW-0808">Transferase</keyword>
<feature type="domain" description="Aminotransferase class I/classII large" evidence="1">
    <location>
        <begin position="62"/>
        <end position="124"/>
    </location>
</feature>